<dbReference type="Pfam" id="PF01490">
    <property type="entry name" value="Aa_trans"/>
    <property type="match status" value="1"/>
</dbReference>
<dbReference type="OrthoDB" id="40134at2759"/>
<feature type="transmembrane region" description="Helical" evidence="7">
    <location>
        <begin position="49"/>
        <end position="76"/>
    </location>
</feature>
<keyword evidence="4" id="KW-0029">Amino-acid transport</keyword>
<organism evidence="9 10">
    <name type="scientific">Handroanthus impetiginosus</name>
    <dbReference type="NCBI Taxonomy" id="429701"/>
    <lineage>
        <taxon>Eukaryota</taxon>
        <taxon>Viridiplantae</taxon>
        <taxon>Streptophyta</taxon>
        <taxon>Embryophyta</taxon>
        <taxon>Tracheophyta</taxon>
        <taxon>Spermatophyta</taxon>
        <taxon>Magnoliopsida</taxon>
        <taxon>eudicotyledons</taxon>
        <taxon>Gunneridae</taxon>
        <taxon>Pentapetalae</taxon>
        <taxon>asterids</taxon>
        <taxon>lamiids</taxon>
        <taxon>Lamiales</taxon>
        <taxon>Bignoniaceae</taxon>
        <taxon>Crescentiina</taxon>
        <taxon>Tabebuia alliance</taxon>
        <taxon>Handroanthus</taxon>
    </lineage>
</organism>
<feature type="transmembrane region" description="Helical" evidence="7">
    <location>
        <begin position="97"/>
        <end position="116"/>
    </location>
</feature>
<dbReference type="AlphaFoldDB" id="A0A2G9GR81"/>
<dbReference type="EMBL" id="NKXS01003986">
    <property type="protein sequence ID" value="PIN07793.1"/>
    <property type="molecule type" value="Genomic_DNA"/>
</dbReference>
<evidence type="ECO:0000256" key="2">
    <source>
        <dbReference type="ARBA" id="ARBA00022448"/>
    </source>
</evidence>
<keyword evidence="6 7" id="KW-0472">Membrane</keyword>
<reference evidence="10" key="1">
    <citation type="journal article" date="2018" name="Gigascience">
        <title>Genome assembly of the Pink Ipe (Handroanthus impetiginosus, Bignoniaceae), a highly valued, ecologically keystone Neotropical timber forest tree.</title>
        <authorList>
            <person name="Silva-Junior O.B."/>
            <person name="Grattapaglia D."/>
            <person name="Novaes E."/>
            <person name="Collevatti R.G."/>
        </authorList>
    </citation>
    <scope>NUCLEOTIDE SEQUENCE [LARGE SCALE GENOMIC DNA]</scope>
    <source>
        <strain evidence="10">cv. UFG-1</strain>
    </source>
</reference>
<feature type="domain" description="Amino acid transporter transmembrane" evidence="8">
    <location>
        <begin position="4"/>
        <end position="115"/>
    </location>
</feature>
<evidence type="ECO:0000256" key="1">
    <source>
        <dbReference type="ARBA" id="ARBA00004370"/>
    </source>
</evidence>
<evidence type="ECO:0000256" key="6">
    <source>
        <dbReference type="ARBA" id="ARBA00023136"/>
    </source>
</evidence>
<keyword evidence="3 7" id="KW-0812">Transmembrane</keyword>
<keyword evidence="5 7" id="KW-1133">Transmembrane helix</keyword>
<sequence length="117" mass="12969">MSAFLQMIIALHIFASPMFENLDTKYGFKGSALAIRNLSLRVLVRGSHLGITTFVSALLPFFGDFMSLTPLTFILASHMYLMAKKHKLTSLQKNWHWLNVCSFGFMSIAAGIAASVP</sequence>
<dbReference type="PANTHER" id="PTHR48017">
    <property type="entry name" value="OS05G0424000 PROTEIN-RELATED"/>
    <property type="match status" value="1"/>
</dbReference>
<keyword evidence="2" id="KW-0813">Transport</keyword>
<protein>
    <recommendedName>
        <fullName evidence="8">Amino acid transporter transmembrane domain-containing protein</fullName>
    </recommendedName>
</protein>
<evidence type="ECO:0000259" key="8">
    <source>
        <dbReference type="Pfam" id="PF01490"/>
    </source>
</evidence>
<dbReference type="GO" id="GO:0016020">
    <property type="term" value="C:membrane"/>
    <property type="evidence" value="ECO:0007669"/>
    <property type="project" value="UniProtKB-SubCell"/>
</dbReference>
<keyword evidence="10" id="KW-1185">Reference proteome</keyword>
<evidence type="ECO:0000313" key="10">
    <source>
        <dbReference type="Proteomes" id="UP000231279"/>
    </source>
</evidence>
<dbReference type="Proteomes" id="UP000231279">
    <property type="component" value="Unassembled WGS sequence"/>
</dbReference>
<gene>
    <name evidence="9" type="ORF">CDL12_19639</name>
</gene>
<accession>A0A2G9GR81</accession>
<evidence type="ECO:0000256" key="5">
    <source>
        <dbReference type="ARBA" id="ARBA00022989"/>
    </source>
</evidence>
<name>A0A2G9GR81_9LAMI</name>
<comment type="subcellular location">
    <subcellularLocation>
        <location evidence="1">Membrane</location>
    </subcellularLocation>
</comment>
<dbReference type="InterPro" id="IPR013057">
    <property type="entry name" value="AA_transpt_TM"/>
</dbReference>
<evidence type="ECO:0000256" key="4">
    <source>
        <dbReference type="ARBA" id="ARBA00022970"/>
    </source>
</evidence>
<proteinExistence type="predicted"/>
<dbReference type="GO" id="GO:0006865">
    <property type="term" value="P:amino acid transport"/>
    <property type="evidence" value="ECO:0007669"/>
    <property type="project" value="UniProtKB-KW"/>
</dbReference>
<evidence type="ECO:0000256" key="3">
    <source>
        <dbReference type="ARBA" id="ARBA00022692"/>
    </source>
</evidence>
<dbReference type="STRING" id="429701.A0A2G9GR81"/>
<evidence type="ECO:0000256" key="7">
    <source>
        <dbReference type="SAM" id="Phobius"/>
    </source>
</evidence>
<comment type="caution">
    <text evidence="9">The sequence shown here is derived from an EMBL/GenBank/DDBJ whole genome shotgun (WGS) entry which is preliminary data.</text>
</comment>
<evidence type="ECO:0000313" key="9">
    <source>
        <dbReference type="EMBL" id="PIN07793.1"/>
    </source>
</evidence>